<feature type="region of interest" description="Disordered" evidence="1">
    <location>
        <begin position="1"/>
        <end position="28"/>
    </location>
</feature>
<name>A0A7J0DU64_9ERIC</name>
<feature type="compositionally biased region" description="Basic and acidic residues" evidence="1">
    <location>
        <begin position="117"/>
        <end position="127"/>
    </location>
</feature>
<gene>
    <name evidence="2" type="ORF">Acr_00g0080900</name>
</gene>
<evidence type="ECO:0000313" key="2">
    <source>
        <dbReference type="EMBL" id="GFS42615.1"/>
    </source>
</evidence>
<feature type="compositionally biased region" description="Basic and acidic residues" evidence="1">
    <location>
        <begin position="175"/>
        <end position="191"/>
    </location>
</feature>
<dbReference type="AlphaFoldDB" id="A0A7J0DU64"/>
<feature type="compositionally biased region" description="Low complexity" evidence="1">
    <location>
        <begin position="97"/>
        <end position="108"/>
    </location>
</feature>
<keyword evidence="3" id="KW-1185">Reference proteome</keyword>
<comment type="caution">
    <text evidence="2">The sequence shown here is derived from an EMBL/GenBank/DDBJ whole genome shotgun (WGS) entry which is preliminary data.</text>
</comment>
<accession>A0A7J0DU64</accession>
<feature type="region of interest" description="Disordered" evidence="1">
    <location>
        <begin position="68"/>
        <end position="138"/>
    </location>
</feature>
<dbReference type="Proteomes" id="UP000585474">
    <property type="component" value="Unassembled WGS sequence"/>
</dbReference>
<evidence type="ECO:0000256" key="1">
    <source>
        <dbReference type="SAM" id="MobiDB-lite"/>
    </source>
</evidence>
<feature type="compositionally biased region" description="Low complexity" evidence="1">
    <location>
        <begin position="163"/>
        <end position="172"/>
    </location>
</feature>
<sequence length="191" mass="21144">MNASFSQNGGRKRNGVPEATEAEEDEPVVLLPQPQSRHIRLRLHGLVPFCRKIESDHVAIVVVPIQGRRFPGDKGQVPPQQLHPQDRRPSRPPPPLRRLQLRPAQLRPQLRRGRSGGSEDGHIEEFSSRLPVSPPRRRLRDLELSPAIQTVEMSSPAAGMRIGGSSTAATGGKTAVERPRPVTREISVEQC</sequence>
<organism evidence="2 3">
    <name type="scientific">Actinidia rufa</name>
    <dbReference type="NCBI Taxonomy" id="165716"/>
    <lineage>
        <taxon>Eukaryota</taxon>
        <taxon>Viridiplantae</taxon>
        <taxon>Streptophyta</taxon>
        <taxon>Embryophyta</taxon>
        <taxon>Tracheophyta</taxon>
        <taxon>Spermatophyta</taxon>
        <taxon>Magnoliopsida</taxon>
        <taxon>eudicotyledons</taxon>
        <taxon>Gunneridae</taxon>
        <taxon>Pentapetalae</taxon>
        <taxon>asterids</taxon>
        <taxon>Ericales</taxon>
        <taxon>Actinidiaceae</taxon>
        <taxon>Actinidia</taxon>
    </lineage>
</organism>
<feature type="region of interest" description="Disordered" evidence="1">
    <location>
        <begin position="154"/>
        <end position="191"/>
    </location>
</feature>
<protein>
    <submittedName>
        <fullName evidence="2">Uncharacterized protein</fullName>
    </submittedName>
</protein>
<reference evidence="3" key="1">
    <citation type="submission" date="2019-07" db="EMBL/GenBank/DDBJ databases">
        <title>De Novo Assembly of kiwifruit Actinidia rufa.</title>
        <authorList>
            <person name="Sugita-Konishi S."/>
            <person name="Sato K."/>
            <person name="Mori E."/>
            <person name="Abe Y."/>
            <person name="Kisaki G."/>
            <person name="Hamano K."/>
            <person name="Suezawa K."/>
            <person name="Otani M."/>
            <person name="Fukuda T."/>
            <person name="Manabe T."/>
            <person name="Gomi K."/>
            <person name="Tabuchi M."/>
            <person name="Akimitsu K."/>
            <person name="Kataoka I."/>
        </authorList>
    </citation>
    <scope>NUCLEOTIDE SEQUENCE [LARGE SCALE GENOMIC DNA]</scope>
    <source>
        <strain evidence="3">cv. Fuchu</strain>
    </source>
</reference>
<proteinExistence type="predicted"/>
<evidence type="ECO:0000313" key="3">
    <source>
        <dbReference type="Proteomes" id="UP000585474"/>
    </source>
</evidence>
<dbReference type="EMBL" id="BJWL01000401">
    <property type="protein sequence ID" value="GFS42615.1"/>
    <property type="molecule type" value="Genomic_DNA"/>
</dbReference>